<dbReference type="GO" id="GO:0005737">
    <property type="term" value="C:cytoplasm"/>
    <property type="evidence" value="ECO:0007669"/>
    <property type="project" value="UniProtKB-ARBA"/>
</dbReference>
<dbReference type="Gene3D" id="2.30.30.140">
    <property type="match status" value="4"/>
</dbReference>
<reference evidence="11" key="1">
    <citation type="submission" date="2021-11" db="EMBL/GenBank/DDBJ databases">
        <authorList>
            <person name="Schell T."/>
        </authorList>
    </citation>
    <scope>NUCLEOTIDE SEQUENCE</scope>
    <source>
        <strain evidence="11">M5</strain>
    </source>
</reference>
<dbReference type="InterPro" id="IPR002893">
    <property type="entry name" value="Znf_MYND"/>
</dbReference>
<dbReference type="SUPFAM" id="SSF144232">
    <property type="entry name" value="HIT/MYND zinc finger-like"/>
    <property type="match status" value="1"/>
</dbReference>
<dbReference type="Gene3D" id="2.40.50.90">
    <property type="match status" value="1"/>
</dbReference>
<dbReference type="SUPFAM" id="SSF54928">
    <property type="entry name" value="RNA-binding domain, RBD"/>
    <property type="match status" value="1"/>
</dbReference>
<dbReference type="InterPro" id="IPR050621">
    <property type="entry name" value="Tudor_domain_containing"/>
</dbReference>
<dbReference type="Pfam" id="PF00076">
    <property type="entry name" value="RRM_1"/>
    <property type="match status" value="1"/>
</dbReference>
<evidence type="ECO:0000256" key="6">
    <source>
        <dbReference type="PROSITE-ProRule" id="PRU00176"/>
    </source>
</evidence>
<dbReference type="SMART" id="SM00360">
    <property type="entry name" value="RRM"/>
    <property type="match status" value="1"/>
</dbReference>
<dbReference type="PANTHER" id="PTHR22948:SF72">
    <property type="entry name" value="TUDOR DOMAIN-CONTAINING PROTEIN"/>
    <property type="match status" value="1"/>
</dbReference>
<dbReference type="PROSITE" id="PS50102">
    <property type="entry name" value="RRM"/>
    <property type="match status" value="1"/>
</dbReference>
<dbReference type="SUPFAM" id="SSF63748">
    <property type="entry name" value="Tudor/PWWP/MBT"/>
    <property type="match status" value="4"/>
</dbReference>
<keyword evidence="3" id="KW-0862">Zinc</keyword>
<dbReference type="CDD" id="cd20379">
    <property type="entry name" value="Tudor_dTUD-like"/>
    <property type="match status" value="1"/>
</dbReference>
<keyword evidence="2 5" id="KW-0863">Zinc-finger</keyword>
<dbReference type="InterPro" id="IPR035437">
    <property type="entry name" value="SNase_OB-fold_sf"/>
</dbReference>
<dbReference type="CDD" id="cd00590">
    <property type="entry name" value="RRM_SF"/>
    <property type="match status" value="1"/>
</dbReference>
<dbReference type="Pfam" id="PF01753">
    <property type="entry name" value="zf-MYND"/>
    <property type="match status" value="1"/>
</dbReference>
<keyword evidence="12" id="KW-1185">Reference proteome</keyword>
<evidence type="ECO:0000313" key="12">
    <source>
        <dbReference type="Proteomes" id="UP000789390"/>
    </source>
</evidence>
<feature type="domain" description="Tudor" evidence="9">
    <location>
        <begin position="493"/>
        <end position="553"/>
    </location>
</feature>
<dbReference type="SMART" id="SM00333">
    <property type="entry name" value="TUDOR"/>
    <property type="match status" value="4"/>
</dbReference>
<dbReference type="Proteomes" id="UP000789390">
    <property type="component" value="Unassembled WGS sequence"/>
</dbReference>
<dbReference type="GO" id="GO:0008270">
    <property type="term" value="F:zinc ion binding"/>
    <property type="evidence" value="ECO:0007669"/>
    <property type="project" value="UniProtKB-KW"/>
</dbReference>
<organism evidence="11 12">
    <name type="scientific">Daphnia galeata</name>
    <dbReference type="NCBI Taxonomy" id="27404"/>
    <lineage>
        <taxon>Eukaryota</taxon>
        <taxon>Metazoa</taxon>
        <taxon>Ecdysozoa</taxon>
        <taxon>Arthropoda</taxon>
        <taxon>Crustacea</taxon>
        <taxon>Branchiopoda</taxon>
        <taxon>Diplostraca</taxon>
        <taxon>Cladocera</taxon>
        <taxon>Anomopoda</taxon>
        <taxon>Daphniidae</taxon>
        <taxon>Daphnia</taxon>
    </lineage>
</organism>
<evidence type="ECO:0000256" key="1">
    <source>
        <dbReference type="ARBA" id="ARBA00022723"/>
    </source>
</evidence>
<evidence type="ECO:0000259" key="8">
    <source>
        <dbReference type="PROSITE" id="PS50102"/>
    </source>
</evidence>
<keyword evidence="4 6" id="KW-0694">RNA-binding</keyword>
<evidence type="ECO:0000259" key="10">
    <source>
        <dbReference type="PROSITE" id="PS50865"/>
    </source>
</evidence>
<feature type="region of interest" description="Disordered" evidence="7">
    <location>
        <begin position="331"/>
        <end position="423"/>
    </location>
</feature>
<evidence type="ECO:0000313" key="11">
    <source>
        <dbReference type="EMBL" id="CAH0102222.1"/>
    </source>
</evidence>
<protein>
    <submittedName>
        <fullName evidence="11">Uncharacterized protein</fullName>
    </submittedName>
</protein>
<dbReference type="InterPro" id="IPR035979">
    <property type="entry name" value="RBD_domain_sf"/>
</dbReference>
<gene>
    <name evidence="11" type="ORF">DGAL_LOCUS4613</name>
</gene>
<dbReference type="PROSITE" id="PS50304">
    <property type="entry name" value="TUDOR"/>
    <property type="match status" value="4"/>
</dbReference>
<dbReference type="InterPro" id="IPR000504">
    <property type="entry name" value="RRM_dom"/>
</dbReference>
<evidence type="ECO:0000256" key="2">
    <source>
        <dbReference type="ARBA" id="ARBA00022771"/>
    </source>
</evidence>
<keyword evidence="1" id="KW-0479">Metal-binding</keyword>
<dbReference type="InterPro" id="IPR012677">
    <property type="entry name" value="Nucleotide-bd_a/b_plait_sf"/>
</dbReference>
<evidence type="ECO:0000256" key="3">
    <source>
        <dbReference type="ARBA" id="ARBA00022833"/>
    </source>
</evidence>
<dbReference type="PANTHER" id="PTHR22948">
    <property type="entry name" value="TUDOR DOMAIN CONTAINING PROTEIN"/>
    <property type="match status" value="1"/>
</dbReference>
<feature type="domain" description="RRM" evidence="8">
    <location>
        <begin position="60"/>
        <end position="121"/>
    </location>
</feature>
<proteinExistence type="predicted"/>
<feature type="domain" description="MYND-type" evidence="10">
    <location>
        <begin position="195"/>
        <end position="230"/>
    </location>
</feature>
<sequence>MRRGTNQRAPRRIVDRSNGEWDEFDPRLSDYYDDNCYTSGPGLHLPPNVPYSMRKTATPYKLFVSGIHPHTTQDGIMHIFSNYGHPLSVFRTRNKLQQPIAFVEFETQCEADNAILQLDGKPPLNWEVCYAMPRRSEEIPYQQFASLHLDSDFERQTPMFQISGVGRQYPVQRNTESSMGLFRASSTTDEVSTPCVICGIQATLVCTICRTRYCSPVCQGSDWPTHQPICRPPPALEPTNPNSAKDTRATQMHSASVKGAVAWSNGTDASELTRVQPSVIRGIHPIDKIGPSSYHPAELSVTVHRNSIVGSKVKTPETRIVQDISNTPVYNEKCRLDGRGPNPHSSAEVPKGCPRSSNGNSNISPLQRNIKSGLSPMDSRPVSGGRQNNSNSLLGAIPKSRNFSVANNSPTTPIESPPNKAPQLQTAKVAKIYATDFSSRELKQPSDKPQRVSVCYAKSPSEFYIQYYAFREILAKLMDNVSESAANSDPLDDLVEGLPCIALFHEDGLWYRAKILKVLPDGIGVRYVDYGNAMKIPNSFKSCRKMEDSLSEYPFYAIKVKLADVVPVNGSSWDADTNGKFSSIVLNQQFLMEYVCSDADVISVRLKNRDGSDLVSRLLKENLVKRATIRVSDELDRIPSADGIPSLPRLQQLVKNPPTLQSQLPGTSNGNASSKTSSLIKSPQASVQVAAPRESNLAVPSQTSIPKHSPTRAALRQDASVIQPRAPAMSSVPVRPISLPIRQTAPAVSSSPPTPKPRSVIDVIEVGSTVMFQVTVLNGSSRFRGTLVRDDADISVFDFSSFAETIEATPNFRPSVGSIVAALSSFDSAWYRGYVTKVLKSSYNVHFVDFGNDEEAVVSVKPIPVSYQHETLSVRLSLVGNLTTATKKYADESIVQNSSHQLEITSKMADGSVLAKFIGENVPTCDVKIESWASTLSEPDVSPASPAPIPDISSPNWEVGFSCDVILSVAEDVDCIYVQAVTDETSELSNKIQKELKEYFPYSVKPPTVPAVGSCVAAIFSDDGDLYRARITDVNGEAITIIFVDFGNSSTVSLGEIRVLPDRFYGYPACTKRISLARVERPAGPLPTTVKDVLADCIDKIYKIFVLPSTSKWTECTLMQDGQVLNERLIDCLERTTTNAASNPPSQMPKLEAASSSDMPGEAVAPVDNTLSNLRYENGPFMDLPGDGPFEAVVTSVEGPQIIMMHSADEQISKKLAQLEEDLTSYAATVARGHGPNDGEICIARCPDGKWHRIACLEVIPDPAGNRFTCLQVDYGESHVIDIDNIRRIPKRFIDFLPFLAQHAILEETNSMEDLKPDLVNRFEEILPKNSVVTVTVVACLGISYVVRIPEVSDILAAEGLL</sequence>
<comment type="caution">
    <text evidence="11">The sequence shown here is derived from an EMBL/GenBank/DDBJ whole genome shotgun (WGS) entry which is preliminary data.</text>
</comment>
<dbReference type="OrthoDB" id="6342911at2759"/>
<feature type="compositionally biased region" description="Polar residues" evidence="7">
    <location>
        <begin position="401"/>
        <end position="414"/>
    </location>
</feature>
<feature type="compositionally biased region" description="Polar residues" evidence="7">
    <location>
        <begin position="355"/>
        <end position="372"/>
    </location>
</feature>
<dbReference type="GO" id="GO:0003723">
    <property type="term" value="F:RNA binding"/>
    <property type="evidence" value="ECO:0007669"/>
    <property type="project" value="UniProtKB-UniRule"/>
</dbReference>
<evidence type="ECO:0000256" key="4">
    <source>
        <dbReference type="ARBA" id="ARBA00022884"/>
    </source>
</evidence>
<feature type="domain" description="Tudor" evidence="9">
    <location>
        <begin position="1235"/>
        <end position="1296"/>
    </location>
</feature>
<feature type="region of interest" description="Disordered" evidence="7">
    <location>
        <begin position="1137"/>
        <end position="1162"/>
    </location>
</feature>
<evidence type="ECO:0000259" key="9">
    <source>
        <dbReference type="PROSITE" id="PS50304"/>
    </source>
</evidence>
<name>A0A8J2RNI4_9CRUS</name>
<feature type="region of interest" description="Disordered" evidence="7">
    <location>
        <begin position="658"/>
        <end position="686"/>
    </location>
</feature>
<feature type="domain" description="Tudor" evidence="9">
    <location>
        <begin position="813"/>
        <end position="870"/>
    </location>
</feature>
<evidence type="ECO:0000256" key="5">
    <source>
        <dbReference type="PROSITE-ProRule" id="PRU00134"/>
    </source>
</evidence>
<dbReference type="InterPro" id="IPR002999">
    <property type="entry name" value="Tudor"/>
</dbReference>
<dbReference type="PROSITE" id="PS50865">
    <property type="entry name" value="ZF_MYND_2"/>
    <property type="match status" value="1"/>
</dbReference>
<dbReference type="Gene3D" id="6.10.140.2220">
    <property type="match status" value="1"/>
</dbReference>
<dbReference type="Gene3D" id="3.30.70.330">
    <property type="match status" value="1"/>
</dbReference>
<feature type="domain" description="Tudor" evidence="9">
    <location>
        <begin position="1009"/>
        <end position="1067"/>
    </location>
</feature>
<accession>A0A8J2RNI4</accession>
<dbReference type="EMBL" id="CAKKLH010000077">
    <property type="protein sequence ID" value="CAH0102222.1"/>
    <property type="molecule type" value="Genomic_DNA"/>
</dbReference>
<dbReference type="Pfam" id="PF00567">
    <property type="entry name" value="TUDOR"/>
    <property type="match status" value="4"/>
</dbReference>
<evidence type="ECO:0000256" key="7">
    <source>
        <dbReference type="SAM" id="MobiDB-lite"/>
    </source>
</evidence>